<evidence type="ECO:0000256" key="6">
    <source>
        <dbReference type="ARBA" id="ARBA00023136"/>
    </source>
</evidence>
<evidence type="ECO:0000256" key="1">
    <source>
        <dbReference type="ARBA" id="ARBA00004325"/>
    </source>
</evidence>
<dbReference type="PANTHER" id="PTHR14564">
    <property type="entry name" value="MICOS COMPLEX SUBUNIT MIC26 / MIC27 FAMILY MEMBER"/>
    <property type="match status" value="1"/>
</dbReference>
<feature type="compositionally biased region" description="Basic and acidic residues" evidence="8">
    <location>
        <begin position="219"/>
        <end position="235"/>
    </location>
</feature>
<dbReference type="InterPro" id="IPR033182">
    <property type="entry name" value="MIC26/MIC27_animal"/>
</dbReference>
<protein>
    <recommendedName>
        <fullName evidence="7">MICOS complex subunit</fullName>
    </recommendedName>
</protein>
<evidence type="ECO:0000256" key="8">
    <source>
        <dbReference type="SAM" id="MobiDB-lite"/>
    </source>
</evidence>
<keyword evidence="6" id="KW-0472">Membrane</keyword>
<dbReference type="GO" id="GO:0042407">
    <property type="term" value="P:cristae formation"/>
    <property type="evidence" value="ECO:0007669"/>
    <property type="project" value="InterPro"/>
</dbReference>
<evidence type="ECO:0000313" key="10">
    <source>
        <dbReference type="EMBL" id="KZS14833.1"/>
    </source>
</evidence>
<keyword evidence="11" id="KW-1185">Reference proteome</keyword>
<feature type="signal peptide" evidence="9">
    <location>
        <begin position="1"/>
        <end position="19"/>
    </location>
</feature>
<comment type="subcellular location">
    <subcellularLocation>
        <location evidence="7">Mitochondrion inner membrane</location>
    </subcellularLocation>
    <subcellularLocation>
        <location evidence="1">Mitochondrion membrane</location>
    </subcellularLocation>
</comment>
<comment type="subunit">
    <text evidence="7">Component of the mitochondrial contact site and cristae organizing system (MICOS) complex.</text>
</comment>
<dbReference type="OrthoDB" id="5973346at2759"/>
<proteinExistence type="inferred from homology"/>
<keyword evidence="3" id="KW-0812">Transmembrane</keyword>
<dbReference type="InterPro" id="IPR019166">
    <property type="entry name" value="MIC26/MIC27"/>
</dbReference>
<keyword evidence="5 7" id="KW-0496">Mitochondrion</keyword>
<dbReference type="Proteomes" id="UP000076858">
    <property type="component" value="Unassembled WGS sequence"/>
</dbReference>
<reference evidence="10 11" key="1">
    <citation type="submission" date="2016-03" db="EMBL/GenBank/DDBJ databases">
        <title>EvidentialGene: Evidence-directed Construction of Genes on Genomes.</title>
        <authorList>
            <person name="Gilbert D.G."/>
            <person name="Choi J.-H."/>
            <person name="Mockaitis K."/>
            <person name="Colbourne J."/>
            <person name="Pfrender M."/>
        </authorList>
    </citation>
    <scope>NUCLEOTIDE SEQUENCE [LARGE SCALE GENOMIC DNA]</scope>
    <source>
        <strain evidence="10 11">Xinb3</strain>
        <tissue evidence="10">Complete organism</tissue>
    </source>
</reference>
<feature type="region of interest" description="Disordered" evidence="8">
    <location>
        <begin position="219"/>
        <end position="335"/>
    </location>
</feature>
<name>A0A0P5Z6A7_9CRUS</name>
<dbReference type="Pfam" id="PF09769">
    <property type="entry name" value="ApoO"/>
    <property type="match status" value="1"/>
</dbReference>
<evidence type="ECO:0000256" key="9">
    <source>
        <dbReference type="SAM" id="SignalP"/>
    </source>
</evidence>
<evidence type="ECO:0000256" key="4">
    <source>
        <dbReference type="ARBA" id="ARBA00022989"/>
    </source>
</evidence>
<evidence type="ECO:0000256" key="5">
    <source>
        <dbReference type="ARBA" id="ARBA00023128"/>
    </source>
</evidence>
<dbReference type="STRING" id="35525.A0A0P5Z6A7"/>
<keyword evidence="7" id="KW-0999">Mitochondrion inner membrane</keyword>
<accession>A0A0P5Z6A7</accession>
<evidence type="ECO:0000256" key="7">
    <source>
        <dbReference type="RuleBase" id="RU363021"/>
    </source>
</evidence>
<keyword evidence="9" id="KW-0732">Signal</keyword>
<comment type="function">
    <text evidence="7">Component of the MICOS complex, a large protein complex of the mitochondrial inner membrane that plays crucial roles in the maintenance of crista junctions, inner membrane architecture, and formation of contact sites to the outer membrane.</text>
</comment>
<dbReference type="EMBL" id="LRGB01000944">
    <property type="protein sequence ID" value="KZS14833.1"/>
    <property type="molecule type" value="Genomic_DNA"/>
</dbReference>
<evidence type="ECO:0000256" key="2">
    <source>
        <dbReference type="ARBA" id="ARBA00010904"/>
    </source>
</evidence>
<feature type="compositionally biased region" description="Polar residues" evidence="8">
    <location>
        <begin position="291"/>
        <end position="305"/>
    </location>
</feature>
<keyword evidence="4" id="KW-1133">Transmembrane helix</keyword>
<evidence type="ECO:0000313" key="11">
    <source>
        <dbReference type="Proteomes" id="UP000076858"/>
    </source>
</evidence>
<feature type="chain" id="PRO_5013463117" description="MICOS complex subunit" evidence="9">
    <location>
        <begin position="20"/>
        <end position="362"/>
    </location>
</feature>
<comment type="similarity">
    <text evidence="2">Belongs to the apolipoprotein O/MICOS complex subunit Mic27 family.</text>
</comment>
<evidence type="ECO:0000256" key="3">
    <source>
        <dbReference type="ARBA" id="ARBA00022692"/>
    </source>
</evidence>
<feature type="compositionally biased region" description="Polar residues" evidence="8">
    <location>
        <begin position="251"/>
        <end position="265"/>
    </location>
</feature>
<sequence length="362" mass="39405">MNSFMMLSSAAFELPVVLAKADEANSDGINNGAKKMKASAIPLYPEPVSWEYTPKPPNKLEELVKTTRIQATNIKAEYQPIIDNIIHVAETGKAHTSQAVWRVRNDTTTRVGAMALGGMVTGLIAARRRGLFNKVSSLLIGLGGTGMLCYPDQTKILVNDTGKLALKNARIAYHFIVGARPAIPNENGKPFDRVVGMTTEIGKWGFSLFRKINPINAEHEAITPRPETSDSDKEVPALSETPIHEDALASEITTKPTPSTQTNEDVNVLAKESSTLELHQTPKKDNEPPQADTSNSTTSPENVPSEQKVIIEDEIRASEEDGSLKFKESKNGEEPAPIAAVAYEGDLGQGTLEDKELYTTRE</sequence>
<gene>
    <name evidence="10" type="ORF">APZ42_020226</name>
</gene>
<organism evidence="10 11">
    <name type="scientific">Daphnia magna</name>
    <dbReference type="NCBI Taxonomy" id="35525"/>
    <lineage>
        <taxon>Eukaryota</taxon>
        <taxon>Metazoa</taxon>
        <taxon>Ecdysozoa</taxon>
        <taxon>Arthropoda</taxon>
        <taxon>Crustacea</taxon>
        <taxon>Branchiopoda</taxon>
        <taxon>Diplostraca</taxon>
        <taxon>Cladocera</taxon>
        <taxon>Anomopoda</taxon>
        <taxon>Daphniidae</taxon>
        <taxon>Daphnia</taxon>
    </lineage>
</organism>
<dbReference type="GO" id="GO:0061617">
    <property type="term" value="C:MICOS complex"/>
    <property type="evidence" value="ECO:0007669"/>
    <property type="project" value="UniProtKB-UniRule"/>
</dbReference>
<dbReference type="AlphaFoldDB" id="A0A0P5Z6A7"/>
<comment type="caution">
    <text evidence="10">The sequence shown here is derived from an EMBL/GenBank/DDBJ whole genome shotgun (WGS) entry which is preliminary data.</text>
</comment>
<feature type="compositionally biased region" description="Basic and acidic residues" evidence="8">
    <location>
        <begin position="309"/>
        <end position="333"/>
    </location>
</feature>